<keyword evidence="1" id="KW-0547">Nucleotide-binding</keyword>
<dbReference type="EMBL" id="CP081303">
    <property type="protein sequence ID" value="QZE15144.1"/>
    <property type="molecule type" value="Genomic_DNA"/>
</dbReference>
<dbReference type="Proteomes" id="UP000826212">
    <property type="component" value="Chromosome"/>
</dbReference>
<keyword evidence="1" id="KW-0347">Helicase</keyword>
<keyword evidence="1" id="KW-0067">ATP-binding</keyword>
<gene>
    <name evidence="1" type="primary">recQ</name>
    <name evidence="1" type="ORF">K4L44_04750</name>
</gene>
<keyword evidence="2" id="KW-1185">Reference proteome</keyword>
<dbReference type="EC" id="3.6.4.12" evidence="1"/>
<keyword evidence="1" id="KW-0378">Hydrolase</keyword>
<organism evidence="1 2">
    <name type="scientific">Halosquirtibacter laminarini</name>
    <dbReference type="NCBI Taxonomy" id="3374600"/>
    <lineage>
        <taxon>Bacteria</taxon>
        <taxon>Pseudomonadati</taxon>
        <taxon>Bacteroidota</taxon>
        <taxon>Bacteroidia</taxon>
        <taxon>Marinilabiliales</taxon>
        <taxon>Prolixibacteraceae</taxon>
        <taxon>Halosquirtibacter</taxon>
    </lineage>
</organism>
<sequence length="713" mass="81483">MFDIENIVGKSHRLLKEYFGYDTFRPLQEEIVTHVMQKRDSLVLMPTGGGKSLCFQIPALMMDGVTVVVSPLISLMKDQVDGLNSNGIAAAFLNSTLTEEEESKIMQQCREGKISLLYVSPERITRSFETIFGMLNVSLLAVDEAHCISSWGHDFRPEYQQLKWIKHTFPDLPVIALTATADKTTRNDIITQLGIREPKIFLGSFNRPNLSLEVRVGVGAKDKDREILDYIRSRPNDAGIIYCMSRKSCERLSAKLNSKGLHTDFYHAGLSAEQRGRVQDSFINDDTLVICATVAFGMGIDKSNVRWVMHYNLPKNVEGYYQEIGRAGRDGLPSDTFLYFNLGDIITLRKFAEESGQVALNLEKLAQMQAFSESDICRRKILLSYFGEYLDKDCGNCDVCKNPPKKFDGTIIAQKALSAMMRTKENASTQMVVDILRGSQKKELIDHGFHRIKTYGKGADIVEDDWKQYIRQMMHLGLVEVAYDRNNALRTTELARKVLFEDKKVGLVKLVAPEIRKKRFKVTYTKEQAQKSQPWNQLFEYLRKWRVEMARNKGIPPYLVFNDATLREIAVSRPESMIDLLSISGVGKVKYDAYGEEILEEISKFKQAQRKTTSTYQLTFDMYQKGYDVAMIGQLRGMNVMTVYSHLAFLYQQGFAVDPFRYIDKEDVVQVLKAVQVTGEKLQTKPLYDFLRGEVDYYRIRLSLAYLSKEGKI</sequence>
<evidence type="ECO:0000313" key="1">
    <source>
        <dbReference type="EMBL" id="QZE15144.1"/>
    </source>
</evidence>
<reference evidence="1" key="1">
    <citation type="submission" date="2021-08" db="EMBL/GenBank/DDBJ databases">
        <title>Novel anaerobic bacterium isolated from sea squirt in East Sea, Republic of Korea.</title>
        <authorList>
            <person name="Nguyen T.H."/>
            <person name="Li Z."/>
            <person name="Lee Y.-J."/>
            <person name="Ko J."/>
            <person name="Kim S.-G."/>
        </authorList>
    </citation>
    <scope>NUCLEOTIDE SEQUENCE</scope>
    <source>
        <strain evidence="1">KCTC 25031</strain>
    </source>
</reference>
<evidence type="ECO:0000313" key="2">
    <source>
        <dbReference type="Proteomes" id="UP000826212"/>
    </source>
</evidence>
<protein>
    <submittedName>
        <fullName evidence="1">DNA helicase RecQ</fullName>
        <ecNumber evidence="1">3.6.4.12</ecNumber>
    </submittedName>
</protein>
<accession>A0AC61NR83</accession>
<proteinExistence type="predicted"/>
<name>A0AC61NR83_9BACT</name>